<dbReference type="HOGENOM" id="CLU_1825522_0_0_1"/>
<evidence type="ECO:0000313" key="2">
    <source>
        <dbReference type="Proteomes" id="UP000053424"/>
    </source>
</evidence>
<reference evidence="1 2" key="1">
    <citation type="submission" date="2014-04" db="EMBL/GenBank/DDBJ databases">
        <authorList>
            <consortium name="DOE Joint Genome Institute"/>
            <person name="Kuo A."/>
            <person name="Gay G."/>
            <person name="Dore J."/>
            <person name="Kohler A."/>
            <person name="Nagy L.G."/>
            <person name="Floudas D."/>
            <person name="Copeland A."/>
            <person name="Barry K.W."/>
            <person name="Cichocki N."/>
            <person name="Veneault-Fourrey C."/>
            <person name="LaButti K."/>
            <person name="Lindquist E.A."/>
            <person name="Lipzen A."/>
            <person name="Lundell T."/>
            <person name="Morin E."/>
            <person name="Murat C."/>
            <person name="Sun H."/>
            <person name="Tunlid A."/>
            <person name="Henrissat B."/>
            <person name="Grigoriev I.V."/>
            <person name="Hibbett D.S."/>
            <person name="Martin F."/>
            <person name="Nordberg H.P."/>
            <person name="Cantor M.N."/>
            <person name="Hua S.X."/>
        </authorList>
    </citation>
    <scope>NUCLEOTIDE SEQUENCE [LARGE SCALE GENOMIC DNA]</scope>
    <source>
        <strain evidence="2">h7</strain>
    </source>
</reference>
<proteinExistence type="predicted"/>
<name>A0A0C2XAM3_HEBCY</name>
<gene>
    <name evidence="1" type="ORF">M413DRAFT_32817</name>
</gene>
<keyword evidence="2" id="KW-1185">Reference proteome</keyword>
<dbReference type="EMBL" id="KN831834">
    <property type="protein sequence ID" value="KIM35033.1"/>
    <property type="molecule type" value="Genomic_DNA"/>
</dbReference>
<sequence>MPYHSPFPSALPTVLIAVGLNELGLICFVKQPPSLEHIDAVQSTYSSRVYIKIGGSGGMLAEYSANPVAIARHSTSLWSGAFSICGNELRLWWLHEDESNPTPYFSFRETLRRIRRDYQIGMLGLLSAKETILTVIKTTNT</sequence>
<dbReference type="AlphaFoldDB" id="A0A0C2XAM3"/>
<accession>A0A0C2XAM3</accession>
<protein>
    <submittedName>
        <fullName evidence="1">Uncharacterized protein</fullName>
    </submittedName>
</protein>
<organism evidence="1 2">
    <name type="scientific">Hebeloma cylindrosporum</name>
    <dbReference type="NCBI Taxonomy" id="76867"/>
    <lineage>
        <taxon>Eukaryota</taxon>
        <taxon>Fungi</taxon>
        <taxon>Dikarya</taxon>
        <taxon>Basidiomycota</taxon>
        <taxon>Agaricomycotina</taxon>
        <taxon>Agaricomycetes</taxon>
        <taxon>Agaricomycetidae</taxon>
        <taxon>Agaricales</taxon>
        <taxon>Agaricineae</taxon>
        <taxon>Hymenogastraceae</taxon>
        <taxon>Hebeloma</taxon>
    </lineage>
</organism>
<dbReference type="Proteomes" id="UP000053424">
    <property type="component" value="Unassembled WGS sequence"/>
</dbReference>
<evidence type="ECO:0000313" key="1">
    <source>
        <dbReference type="EMBL" id="KIM35033.1"/>
    </source>
</evidence>
<reference evidence="2" key="2">
    <citation type="submission" date="2015-01" db="EMBL/GenBank/DDBJ databases">
        <title>Evolutionary Origins and Diversification of the Mycorrhizal Mutualists.</title>
        <authorList>
            <consortium name="DOE Joint Genome Institute"/>
            <consortium name="Mycorrhizal Genomics Consortium"/>
            <person name="Kohler A."/>
            <person name="Kuo A."/>
            <person name="Nagy L.G."/>
            <person name="Floudas D."/>
            <person name="Copeland A."/>
            <person name="Barry K.W."/>
            <person name="Cichocki N."/>
            <person name="Veneault-Fourrey C."/>
            <person name="LaButti K."/>
            <person name="Lindquist E.A."/>
            <person name="Lipzen A."/>
            <person name="Lundell T."/>
            <person name="Morin E."/>
            <person name="Murat C."/>
            <person name="Riley R."/>
            <person name="Ohm R."/>
            <person name="Sun H."/>
            <person name="Tunlid A."/>
            <person name="Henrissat B."/>
            <person name="Grigoriev I.V."/>
            <person name="Hibbett D.S."/>
            <person name="Martin F."/>
        </authorList>
    </citation>
    <scope>NUCLEOTIDE SEQUENCE [LARGE SCALE GENOMIC DNA]</scope>
    <source>
        <strain evidence="2">h7</strain>
    </source>
</reference>